<sequence>MSGPHQGYSAGSNAGMSSRPSVLGPIQDAVPDLADPALAQMWAAIEERQRQEVANLMAKQRQQQVDFETAMQRRQPAAAETANGTQPKQDTIARDFLRALGLPTKQKRKHDQVEADSPKSAASGLVSDSSIGPSILRPAALDRHAPDSAISLVLRVGGVEERAKSVPVTSTGERPAKRRLAPNYVPPPGSLAAKVAAMPDVPVLRIGDGRRALSAVPEGTASANPVKFPAALIAPPADDLFPDEPLFGASPTLKQLSIVPAPVSGPSPQAPVPRLALPPSARVEPIEVDAVLPMEQISETNGLPGKIIAPSFGPDNAIITTGPKSGAPTGSSLAETWRDPNVVAKLHRPPKGLIVEVVIPVSKASFLKSKEARMKAKANANPWPHPQDRLHDLECQWGDCEALLDSSKRLKSHVLKNHVQRSTDMICRWDECGAHRRSLRNLEKHMHKKHLHSYLYICPYEGCSKSCPTEAAWRNHMTLDHTENEKILRPLARPAPLLIPESIPPLPDHPVPPHEVLFLPVRQAPISAEFHRELGPWVLRRILGERWHCLPLRAKWSQIRRLHLANTAPSGNHRSQTIQVVFHWRDIAMRFSTGTHIKLFIGMPPWNWTISFGGQRSWSLKCLPQQRLL</sequence>
<dbReference type="STRING" id="1330018.A0A167NXE5"/>
<dbReference type="PROSITE" id="PS00028">
    <property type="entry name" value="ZINC_FINGER_C2H2_1"/>
    <property type="match status" value="1"/>
</dbReference>
<evidence type="ECO:0000313" key="10">
    <source>
        <dbReference type="EMBL" id="KZO98183.1"/>
    </source>
</evidence>
<evidence type="ECO:0000313" key="11">
    <source>
        <dbReference type="Proteomes" id="UP000076738"/>
    </source>
</evidence>
<evidence type="ECO:0000256" key="4">
    <source>
        <dbReference type="ARBA" id="ARBA00022833"/>
    </source>
</evidence>
<dbReference type="PANTHER" id="PTHR46179:SF13">
    <property type="entry name" value="C2H2-TYPE DOMAIN-CONTAINING PROTEIN"/>
    <property type="match status" value="1"/>
</dbReference>
<evidence type="ECO:0000256" key="5">
    <source>
        <dbReference type="ARBA" id="ARBA00023015"/>
    </source>
</evidence>
<evidence type="ECO:0000259" key="9">
    <source>
        <dbReference type="PROSITE" id="PS00028"/>
    </source>
</evidence>
<feature type="domain" description="C2H2-type" evidence="9">
    <location>
        <begin position="458"/>
        <end position="481"/>
    </location>
</feature>
<dbReference type="GO" id="GO:0008270">
    <property type="term" value="F:zinc ion binding"/>
    <property type="evidence" value="ECO:0007669"/>
    <property type="project" value="UniProtKB-KW"/>
</dbReference>
<dbReference type="Proteomes" id="UP000076738">
    <property type="component" value="Unassembled WGS sequence"/>
</dbReference>
<keyword evidence="2" id="KW-0479">Metal-binding</keyword>
<dbReference type="GO" id="GO:0006357">
    <property type="term" value="P:regulation of transcription by RNA polymerase II"/>
    <property type="evidence" value="ECO:0007669"/>
    <property type="project" value="TreeGrafter"/>
</dbReference>
<keyword evidence="7" id="KW-0539">Nucleus</keyword>
<evidence type="ECO:0000256" key="7">
    <source>
        <dbReference type="ARBA" id="ARBA00023242"/>
    </source>
</evidence>
<name>A0A167NXE5_CALVF</name>
<evidence type="ECO:0000256" key="1">
    <source>
        <dbReference type="ARBA" id="ARBA00004123"/>
    </source>
</evidence>
<evidence type="ECO:0000256" key="3">
    <source>
        <dbReference type="ARBA" id="ARBA00022771"/>
    </source>
</evidence>
<organism evidence="10 11">
    <name type="scientific">Calocera viscosa (strain TUFC12733)</name>
    <dbReference type="NCBI Taxonomy" id="1330018"/>
    <lineage>
        <taxon>Eukaryota</taxon>
        <taxon>Fungi</taxon>
        <taxon>Dikarya</taxon>
        <taxon>Basidiomycota</taxon>
        <taxon>Agaricomycotina</taxon>
        <taxon>Dacrymycetes</taxon>
        <taxon>Dacrymycetales</taxon>
        <taxon>Dacrymycetaceae</taxon>
        <taxon>Calocera</taxon>
    </lineage>
</organism>
<feature type="compositionally biased region" description="Polar residues" evidence="8">
    <location>
        <begin position="9"/>
        <end position="20"/>
    </location>
</feature>
<keyword evidence="6" id="KW-0804">Transcription</keyword>
<proteinExistence type="predicted"/>
<dbReference type="InterPro" id="IPR013087">
    <property type="entry name" value="Znf_C2H2_type"/>
</dbReference>
<evidence type="ECO:0000256" key="8">
    <source>
        <dbReference type="SAM" id="MobiDB-lite"/>
    </source>
</evidence>
<dbReference type="GO" id="GO:0005634">
    <property type="term" value="C:nucleus"/>
    <property type="evidence" value="ECO:0007669"/>
    <property type="project" value="UniProtKB-SubCell"/>
</dbReference>
<reference evidence="10 11" key="1">
    <citation type="journal article" date="2016" name="Mol. Biol. Evol.">
        <title>Comparative Genomics of Early-Diverging Mushroom-Forming Fungi Provides Insights into the Origins of Lignocellulose Decay Capabilities.</title>
        <authorList>
            <person name="Nagy L.G."/>
            <person name="Riley R."/>
            <person name="Tritt A."/>
            <person name="Adam C."/>
            <person name="Daum C."/>
            <person name="Floudas D."/>
            <person name="Sun H."/>
            <person name="Yadav J.S."/>
            <person name="Pangilinan J."/>
            <person name="Larsson K.H."/>
            <person name="Matsuura K."/>
            <person name="Barry K."/>
            <person name="Labutti K."/>
            <person name="Kuo R."/>
            <person name="Ohm R.A."/>
            <person name="Bhattacharya S.S."/>
            <person name="Shirouzu T."/>
            <person name="Yoshinaga Y."/>
            <person name="Martin F.M."/>
            <person name="Grigoriev I.V."/>
            <person name="Hibbett D.S."/>
        </authorList>
    </citation>
    <scope>NUCLEOTIDE SEQUENCE [LARGE SCALE GENOMIC DNA]</scope>
    <source>
        <strain evidence="10 11">TUFC12733</strain>
    </source>
</reference>
<dbReference type="OrthoDB" id="3254002at2759"/>
<dbReference type="EMBL" id="KV417277">
    <property type="protein sequence ID" value="KZO98183.1"/>
    <property type="molecule type" value="Genomic_DNA"/>
</dbReference>
<dbReference type="PANTHER" id="PTHR46179">
    <property type="entry name" value="ZINC FINGER PROTEIN"/>
    <property type="match status" value="1"/>
</dbReference>
<dbReference type="SMART" id="SM00355">
    <property type="entry name" value="ZnF_C2H2"/>
    <property type="match status" value="3"/>
</dbReference>
<feature type="region of interest" description="Disordered" evidence="8">
    <location>
        <begin position="165"/>
        <end position="185"/>
    </location>
</feature>
<protein>
    <recommendedName>
        <fullName evidence="9">C2H2-type domain-containing protein</fullName>
    </recommendedName>
</protein>
<gene>
    <name evidence="10" type="ORF">CALVIDRAFT_554215</name>
</gene>
<evidence type="ECO:0000256" key="6">
    <source>
        <dbReference type="ARBA" id="ARBA00023163"/>
    </source>
</evidence>
<feature type="region of interest" description="Disordered" evidence="8">
    <location>
        <begin position="1"/>
        <end position="28"/>
    </location>
</feature>
<keyword evidence="4" id="KW-0862">Zinc</keyword>
<evidence type="ECO:0000256" key="2">
    <source>
        <dbReference type="ARBA" id="ARBA00022723"/>
    </source>
</evidence>
<feature type="region of interest" description="Disordered" evidence="8">
    <location>
        <begin position="103"/>
        <end position="129"/>
    </location>
</feature>
<keyword evidence="3" id="KW-0863">Zinc-finger</keyword>
<keyword evidence="11" id="KW-1185">Reference proteome</keyword>
<dbReference type="InterPro" id="IPR051061">
    <property type="entry name" value="Zinc_finger_trans_reg"/>
</dbReference>
<comment type="subcellular location">
    <subcellularLocation>
        <location evidence="1">Nucleus</location>
    </subcellularLocation>
</comment>
<keyword evidence="5" id="KW-0805">Transcription regulation</keyword>
<feature type="region of interest" description="Disordered" evidence="8">
    <location>
        <begin position="60"/>
        <end position="90"/>
    </location>
</feature>
<accession>A0A167NXE5</accession>
<dbReference type="AlphaFoldDB" id="A0A167NXE5"/>